<evidence type="ECO:0000256" key="2">
    <source>
        <dbReference type="SAM" id="Phobius"/>
    </source>
</evidence>
<evidence type="ECO:0000313" key="4">
    <source>
        <dbReference type="Proteomes" id="UP000053058"/>
    </source>
</evidence>
<keyword evidence="2" id="KW-0472">Membrane</keyword>
<dbReference type="PATRIC" id="fig|1360.105.peg.1925"/>
<dbReference type="Proteomes" id="UP000053058">
    <property type="component" value="Unassembled WGS sequence"/>
</dbReference>
<name>A0A0V8CS72_LACLL</name>
<dbReference type="RefSeq" id="WP_058219721.1">
    <property type="nucleotide sequence ID" value="NZ_LKLN01000066.1"/>
</dbReference>
<reference evidence="4" key="1">
    <citation type="submission" date="2015-10" db="EMBL/GenBank/DDBJ databases">
        <title>Draft Genome Sequences of 11 Lactococcus lactis subspecies cremoris strains.</title>
        <authorList>
            <person name="Wels M."/>
            <person name="Backus L."/>
            <person name="Boekhorst J."/>
            <person name="Dijkstra A."/>
            <person name="Beerthuizen M."/>
            <person name="Kelly W."/>
            <person name="Siezen R."/>
            <person name="Bachmann H."/>
            <person name="Van Hijum S."/>
        </authorList>
    </citation>
    <scope>NUCLEOTIDE SEQUENCE [LARGE SCALE GENOMIC DNA]</scope>
    <source>
        <strain evidence="4">KF282</strain>
    </source>
</reference>
<protein>
    <submittedName>
        <fullName evidence="3">Uncharacterized protein</fullName>
    </submittedName>
</protein>
<evidence type="ECO:0000256" key="1">
    <source>
        <dbReference type="ARBA" id="ARBA00022729"/>
    </source>
</evidence>
<keyword evidence="2" id="KW-1133">Transmembrane helix</keyword>
<dbReference type="EMBL" id="LKLN01000066">
    <property type="protein sequence ID" value="KSU04174.1"/>
    <property type="molecule type" value="Genomic_DNA"/>
</dbReference>
<sequence>MYRSKYEKGYVTSHEVKNTHFRTWKSGKKWLYGSAALALTLAPISGALQPFLNQSNLAPIKVKAATAATATLNANNNSGAGWDTGGHTYSGTEFANSSNYALYGTGTLSGNWINLVSSTKSSVGLGIFNGSVSSISAATGFTIKSTIKVDSGSSLTDFSKSGDALGIILTGASKAQLAANSQSSQATNDGLGIRGLPNTVFLGRDLYSNLSNVNTGSLTGIDGSATVNGWTDGPGVVMAIRNTDSTGTLQAATYPSLGSSAPYSTAYSNTTNGTAYTYATDTNYTLGVASLVTPTVQEPVTVTWTPDATNSASTGYTSGTLSFNLVAQTTSNGALIGASAVNGGTAGYTLTTHINLQNSLTVGFVGGTGGNYGNLSISLNGASITGQKGTEPVQVNYVNAKTGLPISGMTPSLINANVNDTIGVAKTGANTTDTYTYNTPTAIPTGFTGIQSIVQGTPTYPVTSSQTTASQQVTNFIQGTTNPNVLTVAYAPDPAKVWWTYNWAFNTYGAYMGTLTSLSQTGNFGDVINAPTINVPAGYHVAAMKQVNGTYLYYPGSVQNTTPSGTNWVDITQTANGAYPATTAGLEAAAIAASGGTMLDVNGADPGFNTGISGTFNNQFGIYLEANKETPAITYAYSHPITALAHALPADISLPGGFGQPLGLGNPSNWSQSGTTYTATLDSKLAVTVPAGTAFSSIKAPNGTNYDKVTDYTAPTVTTAGSVTLEVAGGTSTQTFTVKYQNVGANPVPSNTSVYPTALSTNANTALLQALGLAFPYGDSTISTTTTTTGSGTSAAPYVVTNSNNQFVINLAQTFTGSLNDVWANNTPGTNGNAGQLQGSLPAPYQLPSGAAGTAITFPSSWGTVPAGYSLVAPVTAAATITSLPAGVVSNAMTTPTGLTFSNIKFTSGTVDQAAATAKALGTTAYTVVLRSSSYPPAVSGTQALQNNVTIVANYYYDLIIFSPDGTYQEIVVPPSSVATTNYTQQQLLQRVYQNYSATGNNYSTAVQANSYKQTWSYIMPDGTKPQYIVSLTDKGVGDYAGQLVAPQTGAPLRNLSNWVMGKYGIPDTLPAGTFIQGYEIAYDKTGQDVNGNSLATDPDNGETIFPTFAALKAKYPVISSTLIGSTTAGNDITNADINVLVTNDQTALSANLDTTIIQGNTYHPLNDLTGSNNFDNSTNSNDTTVNGQTNNVIMTIQEANIDWSGTGNYIGGSSIDATTNVGNPINALDPNLAVNSLKAGNYLVAYYTLNKAGTLAYQTWLSNQNLTASTANLIAFFNQLPTSGENGDGLDSMGTALFTDYTTSTNVTQNQINGVNYFPDYSINNGEAINTTTVTRLTVLPPFDLPFTGGEGLAGIVFVATVAGIGAISLKKKKNQEEQETFDEKEEDKK</sequence>
<keyword evidence="1" id="KW-0732">Signal</keyword>
<proteinExistence type="predicted"/>
<evidence type="ECO:0000313" key="3">
    <source>
        <dbReference type="EMBL" id="KSU04174.1"/>
    </source>
</evidence>
<organism evidence="3 4">
    <name type="scientific">Lactococcus lactis subsp. lactis</name>
    <name type="common">Streptococcus lactis</name>
    <dbReference type="NCBI Taxonomy" id="1360"/>
    <lineage>
        <taxon>Bacteria</taxon>
        <taxon>Bacillati</taxon>
        <taxon>Bacillota</taxon>
        <taxon>Bacilli</taxon>
        <taxon>Lactobacillales</taxon>
        <taxon>Streptococcaceae</taxon>
        <taxon>Lactococcus</taxon>
    </lineage>
</organism>
<keyword evidence="2" id="KW-0812">Transmembrane</keyword>
<gene>
    <name evidence="3" type="ORF">KF282_1586</name>
</gene>
<accession>A0A0V8CS72</accession>
<dbReference type="NCBIfam" id="TIGR03715">
    <property type="entry name" value="KxYKxGKxW"/>
    <property type="match status" value="1"/>
</dbReference>
<comment type="caution">
    <text evidence="3">The sequence shown here is derived from an EMBL/GenBank/DDBJ whole genome shotgun (WGS) entry which is preliminary data.</text>
</comment>
<feature type="transmembrane region" description="Helical" evidence="2">
    <location>
        <begin position="30"/>
        <end position="52"/>
    </location>
</feature>
<feature type="transmembrane region" description="Helical" evidence="2">
    <location>
        <begin position="1353"/>
        <end position="1371"/>
    </location>
</feature>
<dbReference type="InterPro" id="IPR022263">
    <property type="entry name" value="KxYKxGKxW"/>
</dbReference>